<feature type="region of interest" description="Disordered" evidence="7">
    <location>
        <begin position="495"/>
        <end position="517"/>
    </location>
</feature>
<dbReference type="GO" id="GO:0000981">
    <property type="term" value="F:DNA-binding transcription factor activity, RNA polymerase II-specific"/>
    <property type="evidence" value="ECO:0007669"/>
    <property type="project" value="TreeGrafter"/>
</dbReference>
<dbReference type="SUPFAM" id="SSF47095">
    <property type="entry name" value="HMG-box"/>
    <property type="match status" value="1"/>
</dbReference>
<dbReference type="OrthoDB" id="2377365at2759"/>
<evidence type="ECO:0000256" key="7">
    <source>
        <dbReference type="SAM" id="MobiDB-lite"/>
    </source>
</evidence>
<dbReference type="PANTHER" id="PTHR13059:SF13">
    <property type="entry name" value="PROTEIN CAPICUA HOMOLOG"/>
    <property type="match status" value="1"/>
</dbReference>
<feature type="region of interest" description="Disordered" evidence="7">
    <location>
        <begin position="991"/>
        <end position="1016"/>
    </location>
</feature>
<dbReference type="CDD" id="cd21990">
    <property type="entry name" value="HMG-box_CIC-like"/>
    <property type="match status" value="1"/>
</dbReference>
<evidence type="ECO:0000256" key="3">
    <source>
        <dbReference type="ARBA" id="ARBA00023125"/>
    </source>
</evidence>
<feature type="region of interest" description="Disordered" evidence="7">
    <location>
        <begin position="822"/>
        <end position="851"/>
    </location>
</feature>
<feature type="region of interest" description="Disordered" evidence="7">
    <location>
        <begin position="555"/>
        <end position="582"/>
    </location>
</feature>
<reference evidence="9 10" key="2">
    <citation type="journal article" date="2021" name="Genomics">
        <title>High-quality reference genome for Clonorchis sinensis.</title>
        <authorList>
            <person name="Young N.D."/>
            <person name="Stroehlein A.J."/>
            <person name="Kinkar L."/>
            <person name="Wang T."/>
            <person name="Sohn W.M."/>
            <person name="Chang B.C.H."/>
            <person name="Kaur P."/>
            <person name="Weisz D."/>
            <person name="Dudchenko O."/>
            <person name="Aiden E.L."/>
            <person name="Korhonen P.K."/>
            <person name="Gasser R.B."/>
        </authorList>
    </citation>
    <scope>NUCLEOTIDE SEQUENCE [LARGE SCALE GENOMIC DNA]</scope>
    <source>
        <strain evidence="9">Cs-k2</strain>
    </source>
</reference>
<keyword evidence="5 6" id="KW-0539">Nucleus</keyword>
<evidence type="ECO:0000259" key="8">
    <source>
        <dbReference type="PROSITE" id="PS50118"/>
    </source>
</evidence>
<dbReference type="InterPro" id="IPR036910">
    <property type="entry name" value="HMG_box_dom_sf"/>
</dbReference>
<comment type="caution">
    <text evidence="9">The sequence shown here is derived from an EMBL/GenBank/DDBJ whole genome shotgun (WGS) entry which is preliminary data.</text>
</comment>
<dbReference type="Pfam" id="PF00505">
    <property type="entry name" value="HMG_box"/>
    <property type="match status" value="1"/>
</dbReference>
<dbReference type="Pfam" id="PF25981">
    <property type="entry name" value="HTH_Cic_C"/>
    <property type="match status" value="1"/>
</dbReference>
<dbReference type="SMART" id="SM00398">
    <property type="entry name" value="HMG"/>
    <property type="match status" value="1"/>
</dbReference>
<dbReference type="InterPro" id="IPR058606">
    <property type="entry name" value="HTH_Cic_C"/>
</dbReference>
<evidence type="ECO:0000313" key="9">
    <source>
        <dbReference type="EMBL" id="KAG5453998.1"/>
    </source>
</evidence>
<name>A0A8T1MYI7_CLOSI</name>
<feature type="region of interest" description="Disordered" evidence="7">
    <location>
        <begin position="1244"/>
        <end position="1276"/>
    </location>
</feature>
<feature type="region of interest" description="Disordered" evidence="7">
    <location>
        <begin position="215"/>
        <end position="249"/>
    </location>
</feature>
<dbReference type="GO" id="GO:0000977">
    <property type="term" value="F:RNA polymerase II transcription regulatory region sequence-specific DNA binding"/>
    <property type="evidence" value="ECO:0007669"/>
    <property type="project" value="TreeGrafter"/>
</dbReference>
<dbReference type="InterPro" id="IPR009071">
    <property type="entry name" value="HMG_box_dom"/>
</dbReference>
<dbReference type="Gene3D" id="1.10.30.10">
    <property type="entry name" value="High mobility group box domain"/>
    <property type="match status" value="1"/>
</dbReference>
<feature type="compositionally biased region" description="Polar residues" evidence="7">
    <location>
        <begin position="227"/>
        <end position="244"/>
    </location>
</feature>
<organism evidence="9 10">
    <name type="scientific">Clonorchis sinensis</name>
    <name type="common">Chinese liver fluke</name>
    <dbReference type="NCBI Taxonomy" id="79923"/>
    <lineage>
        <taxon>Eukaryota</taxon>
        <taxon>Metazoa</taxon>
        <taxon>Spiralia</taxon>
        <taxon>Lophotrochozoa</taxon>
        <taxon>Platyhelminthes</taxon>
        <taxon>Trematoda</taxon>
        <taxon>Digenea</taxon>
        <taxon>Opisthorchiida</taxon>
        <taxon>Opisthorchiata</taxon>
        <taxon>Opisthorchiidae</taxon>
        <taxon>Clonorchis</taxon>
    </lineage>
</organism>
<feature type="region of interest" description="Disordered" evidence="7">
    <location>
        <begin position="605"/>
        <end position="691"/>
    </location>
</feature>
<proteinExistence type="predicted"/>
<keyword evidence="4" id="KW-0804">Transcription</keyword>
<reference evidence="9 10" key="1">
    <citation type="journal article" date="2018" name="Biotechnol. Adv.">
        <title>Improved genomic resources and new bioinformatic workflow for the carcinogenic parasite Clonorchis sinensis: Biotechnological implications.</title>
        <authorList>
            <person name="Wang D."/>
            <person name="Korhonen P.K."/>
            <person name="Gasser R.B."/>
            <person name="Young N.D."/>
        </authorList>
    </citation>
    <scope>NUCLEOTIDE SEQUENCE [LARGE SCALE GENOMIC DNA]</scope>
    <source>
        <strain evidence="9">Cs-k2</strain>
    </source>
</reference>
<evidence type="ECO:0000256" key="4">
    <source>
        <dbReference type="ARBA" id="ARBA00023163"/>
    </source>
</evidence>
<feature type="compositionally biased region" description="Basic and acidic residues" evidence="7">
    <location>
        <begin position="606"/>
        <end position="615"/>
    </location>
</feature>
<feature type="compositionally biased region" description="Low complexity" evidence="7">
    <location>
        <begin position="991"/>
        <end position="1015"/>
    </location>
</feature>
<feature type="compositionally biased region" description="Polar residues" evidence="7">
    <location>
        <begin position="498"/>
        <end position="510"/>
    </location>
</feature>
<dbReference type="PROSITE" id="PS50118">
    <property type="entry name" value="HMG_BOX_2"/>
    <property type="match status" value="1"/>
</dbReference>
<dbReference type="InterPro" id="IPR052412">
    <property type="entry name" value="CC-Dev_Transcription_Reg"/>
</dbReference>
<keyword evidence="1" id="KW-0597">Phosphoprotein</keyword>
<feature type="compositionally biased region" description="Basic and acidic residues" evidence="7">
    <location>
        <begin position="834"/>
        <end position="843"/>
    </location>
</feature>
<dbReference type="InterPro" id="IPR058607">
    <property type="entry name" value="HMG-box_Cic-like"/>
</dbReference>
<accession>A0A8T1MYI7</accession>
<dbReference type="GO" id="GO:0005634">
    <property type="term" value="C:nucleus"/>
    <property type="evidence" value="ECO:0007669"/>
    <property type="project" value="UniProtKB-UniRule"/>
</dbReference>
<feature type="domain" description="HMG box" evidence="8">
    <location>
        <begin position="752"/>
        <end position="820"/>
    </location>
</feature>
<keyword evidence="2" id="KW-0805">Transcription regulation</keyword>
<keyword evidence="10" id="KW-1185">Reference proteome</keyword>
<dbReference type="EMBL" id="NIRI02000010">
    <property type="protein sequence ID" value="KAG5453998.1"/>
    <property type="molecule type" value="Genomic_DNA"/>
</dbReference>
<gene>
    <name evidence="9" type="ORF">CSKR_201890</name>
</gene>
<sequence length="1668" mass="180353">MLNADVILLMMMTTISRYHSQLVKVVMESLDERHNLTSQLNQAPHTTSPNALAEAAAISTVVSRRSCALDLSPWMDHHVLVQTASGFYQPGIILNVEKTTGELVVRLDHSDSNTILVEILSSSTSEPRVIDDAIPHANQLIDGIRVCYRDTATDGRRYATGRLNFRNRVPLNHQRLYPVDCDSTVPSSTLFLTRTHLRLLVAPWQDELDDLQLPSETTHEDLGPPNELTSATHNSRNESPTSECVQVEPDKAVDLGMTIRDADSPVLLDSVSVPSHGGPSIVSGDMTSEDVNRSVAFERSSSKPIPSDQLIASETTNFSTSSAPPTYSVANNGGVPETEPGPLTILGAVRGSEPTPLAQLGRNSTSYSASPASALSLSLLGPCLGTSSSIRFTAAGPKWSPANLLAATTSLPNTFGVHHQRFKKGDVVKTPNGVRKKFNGKQWRRLCSREGCTKESQRRGFCSRHLSMKGKEIRALGYAAAIAALSSSESSYSRADQLHSNSTKAHQTAHNPGGYNLHPSTSFAPAVRPTLTPVAVSLTHHSTQKATISEFIPSVPADPLSRLSSTTTGSTPESSSVGRPSQSIISSPLALLPVLIDSPQLASRESVGHFSDHGDGCGGGGGGDSFDREDSSRRKGPNRGHSSSGGDFDDHQDVIQSHRTPLGELSEGVDMESKDTVNSQDSPDENNIAGNSDRAVESISHDCDDLPSSNQLLSDDAVTHKLLLDPATDTDKTSSNEGGAIAISDSTLDRHVRRPMNAFILFSMRHRAEVHRLYPNKDNRVASQILGEWWYRMATEEKAHYQKLAKELKTAHFHYYPNWKWSSPKERRKSAPLSRHDTDRPKWMTEQVSPPVSDARCVAPRAATSTCTPALRSNVDKSSPTDGVRAVPATNDSDLDICSRDVIVQESATTKRPSLPTFSDAPTGLELLAHAVEYLNVLESLRTTNSDESYDSDVQLERLTCDPAAESRLQHIQRSSQTVPETQSNCLIKNKASTSPATSPTPSSSQKTTSVDSSTHVNTCGDVCPKSEVCGIEGLAECGSISSSSMSTCELPTSELAPLNIIRVTIPDDRTQPVSTLPIRTTTDAAKVVNRPAMAKLCWLTLPTPLLTTGCVLVGGSKSPTSNLLPLDENPIQNPSASRQPTVGSSSASSSGFIYLKPVIQLVPTSQVVSVNQATDNPLLQPQPRPVTLTPPSISALPTSPPVILNSSHQPVRVTDITALEKRESKRSSAPPTPISANVTTLISSHTTSSSPRLELSPTTNEGSEGGSPFSPELMAVDPNNTITEEKLSESTIHNAKEGSGGLNSNSPLLSMASDAADFRPLDRPHLSARYLKIRPPPLDLSLALMKDSHKEDENVPEKHISGGNERINGCSTTRRPFSASLCNRGPKRKPDSATEALMASIDVRDRLSNLPPFQPVSASPASRKACSAGPFLPCEGAHKRLRTKLSNDQFPVASNVAALGSSHTSAESQSAEILNHCDTSVDSSPYDIRMENVFFGADFPQSIQSFDQENDTPESGLTQRHNHGHRFNSSGSCVSTPPNSAAYLRQPQPLAPKSQQCSTDVKNCSAVNPTMARKLTPSRTHLAMRRKLVLELFQEHGLFPSVSTTANFQQRHLTHFPNRQTLQLKIREMRQRIMQSTNQHFTNQPCRRHVFPRCADLAEVGQPGQCS</sequence>
<protein>
    <recommendedName>
        <fullName evidence="8">HMG box domain-containing protein</fullName>
    </recommendedName>
</protein>
<evidence type="ECO:0000313" key="10">
    <source>
        <dbReference type="Proteomes" id="UP000286415"/>
    </source>
</evidence>
<keyword evidence="3 6" id="KW-0238">DNA-binding</keyword>
<feature type="compositionally biased region" description="Polar residues" evidence="7">
    <location>
        <begin position="1131"/>
        <end position="1144"/>
    </location>
</feature>
<feature type="compositionally biased region" description="Low complexity" evidence="7">
    <location>
        <begin position="560"/>
        <end position="576"/>
    </location>
</feature>
<dbReference type="PANTHER" id="PTHR13059">
    <property type="entry name" value="HMG-BOX TRANSCRIPTION FACTOR BBX"/>
    <property type="match status" value="1"/>
</dbReference>
<evidence type="ECO:0000256" key="5">
    <source>
        <dbReference type="ARBA" id="ARBA00023242"/>
    </source>
</evidence>
<dbReference type="Proteomes" id="UP000286415">
    <property type="component" value="Unassembled WGS sequence"/>
</dbReference>
<feature type="region of interest" description="Disordered" evidence="7">
    <location>
        <begin position="1509"/>
        <end position="1533"/>
    </location>
</feature>
<evidence type="ECO:0000256" key="6">
    <source>
        <dbReference type="PROSITE-ProRule" id="PRU00267"/>
    </source>
</evidence>
<feature type="region of interest" description="Disordered" evidence="7">
    <location>
        <begin position="1176"/>
        <end position="1210"/>
    </location>
</feature>
<evidence type="ECO:0000256" key="2">
    <source>
        <dbReference type="ARBA" id="ARBA00023015"/>
    </source>
</evidence>
<feature type="region of interest" description="Disordered" evidence="7">
    <location>
        <begin position="1124"/>
        <end position="1145"/>
    </location>
</feature>
<evidence type="ECO:0000256" key="1">
    <source>
        <dbReference type="ARBA" id="ARBA00022553"/>
    </source>
</evidence>
<feature type="compositionally biased region" description="Polar residues" evidence="7">
    <location>
        <begin position="1509"/>
        <end position="1520"/>
    </location>
</feature>
<feature type="DNA-binding region" description="HMG box" evidence="6">
    <location>
        <begin position="752"/>
        <end position="820"/>
    </location>
</feature>